<comment type="caution">
    <text evidence="6">The sequence shown here is derived from an EMBL/GenBank/DDBJ whole genome shotgun (WGS) entry which is preliminary data.</text>
</comment>
<dbReference type="PROSITE" id="PS00092">
    <property type="entry name" value="N6_MTASE"/>
    <property type="match status" value="1"/>
</dbReference>
<dbReference type="EC" id="2.1.1.298" evidence="4"/>
<dbReference type="InterPro" id="IPR017127">
    <property type="entry name" value="Ribosome_uL3_MTase"/>
</dbReference>
<evidence type="ECO:0000256" key="3">
    <source>
        <dbReference type="ARBA" id="ARBA00022691"/>
    </source>
</evidence>
<dbReference type="InterPro" id="IPR004556">
    <property type="entry name" value="HemK-like"/>
</dbReference>
<keyword evidence="1 4" id="KW-0489">Methyltransferase</keyword>
<dbReference type="PANTHER" id="PTHR47806">
    <property type="entry name" value="50S RIBOSOMAL PROTEIN L3 GLUTAMINE METHYLTRANSFERASE"/>
    <property type="match status" value="1"/>
</dbReference>
<dbReference type="CDD" id="cd02440">
    <property type="entry name" value="AdoMet_MTases"/>
    <property type="match status" value="1"/>
</dbReference>
<feature type="domain" description="Methyltransferase small" evidence="5">
    <location>
        <begin position="132"/>
        <end position="212"/>
    </location>
</feature>
<dbReference type="GO" id="GO:0032259">
    <property type="term" value="P:methylation"/>
    <property type="evidence" value="ECO:0007669"/>
    <property type="project" value="UniProtKB-KW"/>
</dbReference>
<dbReference type="Proteomes" id="UP000765845">
    <property type="component" value="Unassembled WGS sequence"/>
</dbReference>
<dbReference type="EMBL" id="JAAWWK010000002">
    <property type="protein sequence ID" value="NKI17277.1"/>
    <property type="molecule type" value="Genomic_DNA"/>
</dbReference>
<organism evidence="6 7">
    <name type="scientific">Spongiibacter thalassae</name>
    <dbReference type="NCBI Taxonomy" id="2721624"/>
    <lineage>
        <taxon>Bacteria</taxon>
        <taxon>Pseudomonadati</taxon>
        <taxon>Pseudomonadota</taxon>
        <taxon>Gammaproteobacteria</taxon>
        <taxon>Cellvibrionales</taxon>
        <taxon>Spongiibacteraceae</taxon>
        <taxon>Spongiibacter</taxon>
    </lineage>
</organism>
<evidence type="ECO:0000256" key="2">
    <source>
        <dbReference type="ARBA" id="ARBA00022679"/>
    </source>
</evidence>
<dbReference type="Pfam" id="PF05175">
    <property type="entry name" value="MTS"/>
    <property type="match status" value="1"/>
</dbReference>
<evidence type="ECO:0000259" key="5">
    <source>
        <dbReference type="Pfam" id="PF05175"/>
    </source>
</evidence>
<name>A0ABX1GFW7_9GAMM</name>
<accession>A0ABX1GFW7</accession>
<dbReference type="SUPFAM" id="SSF53335">
    <property type="entry name" value="S-adenosyl-L-methionine-dependent methyltransferases"/>
    <property type="match status" value="1"/>
</dbReference>
<evidence type="ECO:0000256" key="1">
    <source>
        <dbReference type="ARBA" id="ARBA00022603"/>
    </source>
</evidence>
<dbReference type="HAMAP" id="MF_02125">
    <property type="entry name" value="L3_methyltr_PrmB"/>
    <property type="match status" value="1"/>
</dbReference>
<dbReference type="PIRSF" id="PIRSF037167">
    <property type="entry name" value="Mtase_YfcB_prd"/>
    <property type="match status" value="1"/>
</dbReference>
<dbReference type="InterPro" id="IPR007848">
    <property type="entry name" value="Small_mtfrase_dom"/>
</dbReference>
<comment type="function">
    <text evidence="4">Methylates ribosomal protein uL3 on a specific glutamine residue.</text>
</comment>
<keyword evidence="3 4" id="KW-0949">S-adenosyl-L-methionine</keyword>
<dbReference type="PANTHER" id="PTHR47806:SF1">
    <property type="entry name" value="RIBOSOMAL PROTEIN UL3 GLUTAMINE METHYLTRANSFERASE"/>
    <property type="match status" value="1"/>
</dbReference>
<dbReference type="NCBIfam" id="TIGR00536">
    <property type="entry name" value="hemK_fam"/>
    <property type="match status" value="1"/>
</dbReference>
<dbReference type="GO" id="GO:0008168">
    <property type="term" value="F:methyltransferase activity"/>
    <property type="evidence" value="ECO:0007669"/>
    <property type="project" value="UniProtKB-KW"/>
</dbReference>
<evidence type="ECO:0000313" key="7">
    <source>
        <dbReference type="Proteomes" id="UP000765845"/>
    </source>
</evidence>
<dbReference type="Gene3D" id="3.40.50.150">
    <property type="entry name" value="Vaccinia Virus protein VP39"/>
    <property type="match status" value="1"/>
</dbReference>
<evidence type="ECO:0000256" key="4">
    <source>
        <dbReference type="HAMAP-Rule" id="MF_02125"/>
    </source>
</evidence>
<dbReference type="Gene3D" id="1.10.8.10">
    <property type="entry name" value="DNA helicase RuvA subunit, C-terminal domain"/>
    <property type="match status" value="1"/>
</dbReference>
<proteinExistence type="inferred from homology"/>
<dbReference type="InterPro" id="IPR002052">
    <property type="entry name" value="DNA_methylase_N6_adenine_CS"/>
</dbReference>
<dbReference type="RefSeq" id="WP_168449788.1">
    <property type="nucleotide sequence ID" value="NZ_JAAWWK010000002.1"/>
</dbReference>
<dbReference type="NCBIfam" id="TIGR03533">
    <property type="entry name" value="L3_gln_methyl"/>
    <property type="match status" value="1"/>
</dbReference>
<gene>
    <name evidence="4 6" type="primary">prmB</name>
    <name evidence="6" type="ORF">HCU74_07575</name>
</gene>
<keyword evidence="7" id="KW-1185">Reference proteome</keyword>
<protein>
    <recommendedName>
        <fullName evidence="4">Ribosomal protein uL3 glutamine methyltransferase</fullName>
        <shortName evidence="4">uL3 MTase</shortName>
        <ecNumber evidence="4">2.1.1.298</ecNumber>
    </recommendedName>
    <alternativeName>
        <fullName evidence="4">N5-glutamine methyltransferase PrmB</fullName>
    </alternativeName>
</protein>
<dbReference type="InterPro" id="IPR029063">
    <property type="entry name" value="SAM-dependent_MTases_sf"/>
</dbReference>
<keyword evidence="6" id="KW-0687">Ribonucleoprotein</keyword>
<sequence length="301" mass="33644">MVDTAVSQYLETLRDYIRWGSSEFSRAGLFFGHGTDNPLDEARLLVMHAVALPFDSPDSLLDARLTPVEREGILELFRRRIQERLPAAYLIGEAWFAGLPFAVDERVLVPRSPIAELIEQSFHPWLDEDPEWILDLCTGSGCIGIACAYAFEDAVVDLVDISTDALAVARENIRRHELEERVFAIESDVFSGLNGKCYDLIVSNPPYVDARDLAEMPEEYRREPAIGLASGDDGLDLTRQILREAANHLNPGGQLVVEVGNSWVALEEAFPELAFTWLDFERGGHGVFVLSREQLVEADLL</sequence>
<keyword evidence="6" id="KW-0689">Ribosomal protein</keyword>
<comment type="similarity">
    <text evidence="4">Belongs to the protein N5-glutamine methyltransferase family. PrmB subfamily.</text>
</comment>
<keyword evidence="2 4" id="KW-0808">Transferase</keyword>
<reference evidence="6 7" key="1">
    <citation type="submission" date="2020-04" db="EMBL/GenBank/DDBJ databases">
        <authorList>
            <person name="Yoon J."/>
        </authorList>
    </citation>
    <scope>NUCLEOTIDE SEQUENCE [LARGE SCALE GENOMIC DNA]</scope>
    <source>
        <strain evidence="6 7">KMU-166</strain>
    </source>
</reference>
<comment type="catalytic activity">
    <reaction evidence="4">
        <text>L-glutaminyl-[ribosomal protein uL3] + S-adenosyl-L-methionine = N(5)-methyl-L-glutaminyl-[ribosomal protein uL3] + S-adenosyl-L-homocysteine + H(+)</text>
        <dbReference type="Rhea" id="RHEA:45020"/>
        <dbReference type="Rhea" id="RHEA-COMP:11063"/>
        <dbReference type="Rhea" id="RHEA-COMP:11064"/>
        <dbReference type="ChEBI" id="CHEBI:15378"/>
        <dbReference type="ChEBI" id="CHEBI:30011"/>
        <dbReference type="ChEBI" id="CHEBI:57856"/>
        <dbReference type="ChEBI" id="CHEBI:59789"/>
        <dbReference type="ChEBI" id="CHEBI:61891"/>
        <dbReference type="EC" id="2.1.1.298"/>
    </reaction>
</comment>
<dbReference type="GO" id="GO:0005840">
    <property type="term" value="C:ribosome"/>
    <property type="evidence" value="ECO:0007669"/>
    <property type="project" value="UniProtKB-KW"/>
</dbReference>
<evidence type="ECO:0000313" key="6">
    <source>
        <dbReference type="EMBL" id="NKI17277.1"/>
    </source>
</evidence>